<dbReference type="AlphaFoldDB" id="A0AAE1LBR9"/>
<organism evidence="2 3">
    <name type="scientific">Frankliniella fusca</name>
    <dbReference type="NCBI Taxonomy" id="407009"/>
    <lineage>
        <taxon>Eukaryota</taxon>
        <taxon>Metazoa</taxon>
        <taxon>Ecdysozoa</taxon>
        <taxon>Arthropoda</taxon>
        <taxon>Hexapoda</taxon>
        <taxon>Insecta</taxon>
        <taxon>Pterygota</taxon>
        <taxon>Neoptera</taxon>
        <taxon>Paraneoptera</taxon>
        <taxon>Thysanoptera</taxon>
        <taxon>Terebrantia</taxon>
        <taxon>Thripoidea</taxon>
        <taxon>Thripidae</taxon>
        <taxon>Frankliniella</taxon>
    </lineage>
</organism>
<keyword evidence="3" id="KW-1185">Reference proteome</keyword>
<comment type="caution">
    <text evidence="2">The sequence shown here is derived from an EMBL/GenBank/DDBJ whole genome shotgun (WGS) entry which is preliminary data.</text>
</comment>
<reference evidence="2" key="2">
    <citation type="journal article" date="2023" name="BMC Genomics">
        <title>Pest status, molecular evolution, and epigenetic factors derived from the genome assembly of Frankliniella fusca, a thysanopteran phytovirus vector.</title>
        <authorList>
            <person name="Catto M.A."/>
            <person name="Labadie P.E."/>
            <person name="Jacobson A.L."/>
            <person name="Kennedy G.G."/>
            <person name="Srinivasan R."/>
            <person name="Hunt B.G."/>
        </authorList>
    </citation>
    <scope>NUCLEOTIDE SEQUENCE</scope>
    <source>
        <strain evidence="2">PL_HMW_Pooled</strain>
    </source>
</reference>
<evidence type="ECO:0000256" key="1">
    <source>
        <dbReference type="SAM" id="MobiDB-lite"/>
    </source>
</evidence>
<evidence type="ECO:0000313" key="3">
    <source>
        <dbReference type="Proteomes" id="UP001219518"/>
    </source>
</evidence>
<proteinExistence type="predicted"/>
<gene>
    <name evidence="2" type="ORF">KUF71_023260</name>
</gene>
<sequence>MKQFRKAKSYRRWLNFARRTKRAKKGRHPACPSATHQTTLAGADVLGLELDGGELLVDDAVHADGSAAAVGGPGDGGGDARGAHIGALEVAGAAALAQRVSAGELWTDKVTKAVSVDGCGGGRRPCSPGWLAVPVEAVGGSLTWSATRATRATARIALQFMVAAVPVEEGEMMTPLLESNEWNECKMKLIFEAIIASRTGVHIRPRSGRAPPHFHSITHEAPEMAYVKTVIVAAALVALCAELSTAACICSCGSARRQYAADVAAAGAGDEYASASASSGEASSDSWTNIPSNAVITSSSYNDDSCGRCEIRMPDEAPLPIGIVQHRPTCAQHLSYNIEVPVEQAKPIVPSYHSVSVEVPIRQKQSVSFSHLPYSVEVPVENAPCQKLENLNVQIAVPVRERQTVSYSHLPYSVEVPVEKHGSRLTNLKAQVDRVVLPHRETCLPPNNGPAPTAEVHYVAVPAIGPCPSPISLLGLPKSSATFNYDVSSGVVASGASGSSSGSSSGCRCPCDD</sequence>
<feature type="compositionally biased region" description="Low complexity" evidence="1">
    <location>
        <begin position="494"/>
        <end position="506"/>
    </location>
</feature>
<evidence type="ECO:0000313" key="2">
    <source>
        <dbReference type="EMBL" id="KAK3913803.1"/>
    </source>
</evidence>
<protein>
    <submittedName>
        <fullName evidence="2">Protein Wnt-5</fullName>
    </submittedName>
</protein>
<dbReference type="EMBL" id="JAHWGI010000339">
    <property type="protein sequence ID" value="KAK3913803.1"/>
    <property type="molecule type" value="Genomic_DNA"/>
</dbReference>
<dbReference type="Proteomes" id="UP001219518">
    <property type="component" value="Unassembled WGS sequence"/>
</dbReference>
<reference evidence="2" key="1">
    <citation type="submission" date="2021-07" db="EMBL/GenBank/DDBJ databases">
        <authorList>
            <person name="Catto M.A."/>
            <person name="Jacobson A."/>
            <person name="Kennedy G."/>
            <person name="Labadie P."/>
            <person name="Hunt B.G."/>
            <person name="Srinivasan R."/>
        </authorList>
    </citation>
    <scope>NUCLEOTIDE SEQUENCE</scope>
    <source>
        <strain evidence="2">PL_HMW_Pooled</strain>
        <tissue evidence="2">Head</tissue>
    </source>
</reference>
<accession>A0AAE1LBR9</accession>
<feature type="region of interest" description="Disordered" evidence="1">
    <location>
        <begin position="494"/>
        <end position="513"/>
    </location>
</feature>
<name>A0AAE1LBR9_9NEOP</name>